<keyword evidence="2 5" id="KW-0812">Transmembrane</keyword>
<sequence length="414" mass="47223">MATCTEHPLDVPVDEEPLVGDITVNDLVLYFAIACTVLACLSSFAQILRHATNYTAPKHQKQIIRILFMVPVYSISCTCSIRWYTEHVYIAAGYEFYESLVIAAFYILMCQNIRSEWDEVRKVFNLLTPRKWIMPLRLFHMCFRRSRKGQPSDGLKWFNIVTVAVLQFVVVKFFGALAKCITEAIDVYCAESNSTQHASIWIQIVELVSLAIAMIFLLQFYEQIKVALKEQNPLLKLLAIKLVVFLFYLQSFIFARLTASDGALQPTDRISYPSLAAGLPNAILCFEMLVVSIIHIWAYPTKPYLVKNVNARMKQTSYLLSELGPRTRPGFEHYTESSPVVSQGGRFGVLAFRDALNVTDIVRTIGLAVYWLFVAKRKNDSARYDDEFARRDPANRGEMTRFRTTDLVEAMGRA</sequence>
<feature type="transmembrane region" description="Helical" evidence="5">
    <location>
        <begin position="275"/>
        <end position="298"/>
    </location>
</feature>
<feature type="transmembrane region" description="Helical" evidence="5">
    <location>
        <begin position="96"/>
        <end position="113"/>
    </location>
</feature>
<keyword evidence="3 5" id="KW-1133">Transmembrane helix</keyword>
<dbReference type="Pfam" id="PF03619">
    <property type="entry name" value="Solute_trans_a"/>
    <property type="match status" value="1"/>
</dbReference>
<feature type="transmembrane region" description="Helical" evidence="5">
    <location>
        <begin position="198"/>
        <end position="221"/>
    </location>
</feature>
<feature type="transmembrane region" description="Helical" evidence="5">
    <location>
        <begin position="157"/>
        <end position="178"/>
    </location>
</feature>
<feature type="transmembrane region" description="Helical" evidence="5">
    <location>
        <begin position="66"/>
        <end position="84"/>
    </location>
</feature>
<gene>
    <name evidence="6" type="ORF">S7711_01630</name>
</gene>
<evidence type="ECO:0000313" key="7">
    <source>
        <dbReference type="Proteomes" id="UP000028045"/>
    </source>
</evidence>
<dbReference type="HOGENOM" id="CLU_012923_5_0_1"/>
<evidence type="ECO:0000313" key="6">
    <source>
        <dbReference type="EMBL" id="KEY75188.1"/>
    </source>
</evidence>
<proteinExistence type="predicted"/>
<dbReference type="AlphaFoldDB" id="A0A084BCA9"/>
<dbReference type="SMART" id="SM01417">
    <property type="entry name" value="Solute_trans_a"/>
    <property type="match status" value="1"/>
</dbReference>
<feature type="transmembrane region" description="Helical" evidence="5">
    <location>
        <begin position="233"/>
        <end position="255"/>
    </location>
</feature>
<dbReference type="OrthoDB" id="5348404at2759"/>
<evidence type="ECO:0000256" key="2">
    <source>
        <dbReference type="ARBA" id="ARBA00022692"/>
    </source>
</evidence>
<accession>A0A084BCA9</accession>
<comment type="subcellular location">
    <subcellularLocation>
        <location evidence="1">Membrane</location>
        <topology evidence="1">Multi-pass membrane protein</topology>
    </subcellularLocation>
</comment>
<evidence type="ECO:0000256" key="4">
    <source>
        <dbReference type="ARBA" id="ARBA00023136"/>
    </source>
</evidence>
<feature type="transmembrane region" description="Helical" evidence="5">
    <location>
        <begin position="27"/>
        <end position="45"/>
    </location>
</feature>
<dbReference type="InterPro" id="IPR005178">
    <property type="entry name" value="Ostalpha/TMEM184C"/>
</dbReference>
<reference evidence="6 7" key="1">
    <citation type="journal article" date="2014" name="BMC Genomics">
        <title>Comparative genome sequencing reveals chemotype-specific gene clusters in the toxigenic black mold Stachybotrys.</title>
        <authorList>
            <person name="Semeiks J."/>
            <person name="Borek D."/>
            <person name="Otwinowski Z."/>
            <person name="Grishin N.V."/>
        </authorList>
    </citation>
    <scope>NUCLEOTIDE SEQUENCE [LARGE SCALE GENOMIC DNA]</scope>
    <source>
        <strain evidence="7">CBS 109288 / IBT 7711</strain>
    </source>
</reference>
<organism evidence="6 7">
    <name type="scientific">Stachybotrys chartarum (strain CBS 109288 / IBT 7711)</name>
    <name type="common">Toxic black mold</name>
    <name type="synonym">Stilbospora chartarum</name>
    <dbReference type="NCBI Taxonomy" id="1280523"/>
    <lineage>
        <taxon>Eukaryota</taxon>
        <taxon>Fungi</taxon>
        <taxon>Dikarya</taxon>
        <taxon>Ascomycota</taxon>
        <taxon>Pezizomycotina</taxon>
        <taxon>Sordariomycetes</taxon>
        <taxon>Hypocreomycetidae</taxon>
        <taxon>Hypocreales</taxon>
        <taxon>Stachybotryaceae</taxon>
        <taxon>Stachybotrys</taxon>
    </lineage>
</organism>
<name>A0A084BCA9_STACB</name>
<evidence type="ECO:0000256" key="5">
    <source>
        <dbReference type="SAM" id="Phobius"/>
    </source>
</evidence>
<dbReference type="Proteomes" id="UP000028045">
    <property type="component" value="Unassembled WGS sequence"/>
</dbReference>
<dbReference type="EMBL" id="KL647400">
    <property type="protein sequence ID" value="KEY75188.1"/>
    <property type="molecule type" value="Genomic_DNA"/>
</dbReference>
<evidence type="ECO:0000256" key="1">
    <source>
        <dbReference type="ARBA" id="ARBA00004141"/>
    </source>
</evidence>
<evidence type="ECO:0000256" key="3">
    <source>
        <dbReference type="ARBA" id="ARBA00022989"/>
    </source>
</evidence>
<keyword evidence="7" id="KW-1185">Reference proteome</keyword>
<dbReference type="GO" id="GO:0016020">
    <property type="term" value="C:membrane"/>
    <property type="evidence" value="ECO:0007669"/>
    <property type="project" value="UniProtKB-SubCell"/>
</dbReference>
<protein>
    <submittedName>
        <fullName evidence="6">Uncharacterized protein</fullName>
    </submittedName>
</protein>
<dbReference type="PANTHER" id="PTHR23423">
    <property type="entry name" value="ORGANIC SOLUTE TRANSPORTER-RELATED"/>
    <property type="match status" value="1"/>
</dbReference>
<keyword evidence="4 5" id="KW-0472">Membrane</keyword>